<dbReference type="RefSeq" id="WP_010937456.1">
    <property type="nucleotide sequence ID" value="NC_008751.1"/>
</dbReference>
<dbReference type="PANTHER" id="PTHR48111:SF1">
    <property type="entry name" value="TWO-COMPONENT RESPONSE REGULATOR ORR33"/>
    <property type="match status" value="1"/>
</dbReference>
<dbReference type="Gene3D" id="3.40.50.2300">
    <property type="match status" value="1"/>
</dbReference>
<feature type="domain" description="Response regulatory" evidence="7">
    <location>
        <begin position="10"/>
        <end position="124"/>
    </location>
</feature>
<dbReference type="PROSITE" id="PS50110">
    <property type="entry name" value="RESPONSE_REGULATORY"/>
    <property type="match status" value="1"/>
</dbReference>
<evidence type="ECO:0000256" key="4">
    <source>
        <dbReference type="ARBA" id="ARBA00023125"/>
    </source>
</evidence>
<sequence length="135" mass="15185">MESELLTHCRILLVDDEDGFRDALIRRLRHRGLHVDEARSGGDALEHLSGNPADVVLLDIQLGDMDGRDVLRAMRRRGDDAAVIILSGHAYTDIALDAMRAGASDYLLKPCPVEELLERIENVYERLLEEREAKP</sequence>
<proteinExistence type="predicted"/>
<evidence type="ECO:0000256" key="2">
    <source>
        <dbReference type="ARBA" id="ARBA00023012"/>
    </source>
</evidence>
<organism evidence="8 9">
    <name type="scientific">Nitratidesulfovibrio vulgaris (strain DP4)</name>
    <name type="common">Desulfovibrio vulgaris</name>
    <dbReference type="NCBI Taxonomy" id="391774"/>
    <lineage>
        <taxon>Bacteria</taxon>
        <taxon>Pseudomonadati</taxon>
        <taxon>Thermodesulfobacteriota</taxon>
        <taxon>Desulfovibrionia</taxon>
        <taxon>Desulfovibrionales</taxon>
        <taxon>Desulfovibrionaceae</taxon>
        <taxon>Nitratidesulfovibrio</taxon>
    </lineage>
</organism>
<protein>
    <submittedName>
        <fullName evidence="8">Response regulator receiver protein</fullName>
    </submittedName>
</protein>
<dbReference type="GO" id="GO:0032993">
    <property type="term" value="C:protein-DNA complex"/>
    <property type="evidence" value="ECO:0007669"/>
    <property type="project" value="TreeGrafter"/>
</dbReference>
<keyword evidence="3" id="KW-0805">Transcription regulation</keyword>
<accession>A0A0H3AD84</accession>
<feature type="modified residue" description="4-aspartylphosphate" evidence="6">
    <location>
        <position position="59"/>
    </location>
</feature>
<dbReference type="GO" id="GO:0006355">
    <property type="term" value="P:regulation of DNA-templated transcription"/>
    <property type="evidence" value="ECO:0007669"/>
    <property type="project" value="TreeGrafter"/>
</dbReference>
<dbReference type="KEGG" id="dvl:Dvul_2822"/>
<dbReference type="GO" id="GO:0000156">
    <property type="term" value="F:phosphorelay response regulator activity"/>
    <property type="evidence" value="ECO:0007669"/>
    <property type="project" value="TreeGrafter"/>
</dbReference>
<evidence type="ECO:0000256" key="3">
    <source>
        <dbReference type="ARBA" id="ARBA00023015"/>
    </source>
</evidence>
<name>A0A0H3AD84_NITV4</name>
<dbReference type="HOGENOM" id="CLU_000445_69_8_7"/>
<evidence type="ECO:0000259" key="7">
    <source>
        <dbReference type="PROSITE" id="PS50110"/>
    </source>
</evidence>
<dbReference type="AlphaFoldDB" id="A0A0H3AD84"/>
<dbReference type="Pfam" id="PF00072">
    <property type="entry name" value="Response_reg"/>
    <property type="match status" value="1"/>
</dbReference>
<dbReference type="SMR" id="A0A0H3AD84"/>
<evidence type="ECO:0000313" key="9">
    <source>
        <dbReference type="Proteomes" id="UP000009173"/>
    </source>
</evidence>
<gene>
    <name evidence="8" type="ordered locus">Dvul_2822</name>
</gene>
<evidence type="ECO:0000256" key="1">
    <source>
        <dbReference type="ARBA" id="ARBA00022553"/>
    </source>
</evidence>
<evidence type="ECO:0000313" key="8">
    <source>
        <dbReference type="EMBL" id="ABM29833.1"/>
    </source>
</evidence>
<dbReference type="Proteomes" id="UP000009173">
    <property type="component" value="Chromosome"/>
</dbReference>
<keyword evidence="1 6" id="KW-0597">Phosphoprotein</keyword>
<dbReference type="InterPro" id="IPR039420">
    <property type="entry name" value="WalR-like"/>
</dbReference>
<dbReference type="InterPro" id="IPR001789">
    <property type="entry name" value="Sig_transdc_resp-reg_receiver"/>
</dbReference>
<reference evidence="9" key="1">
    <citation type="journal article" date="2009" name="Environ. Microbiol.">
        <title>Contribution of mobile genetic elements to Desulfovibrio vulgaris genome plasticity.</title>
        <authorList>
            <person name="Walker C.B."/>
            <person name="Stolyar S."/>
            <person name="Chivian D."/>
            <person name="Pinel N."/>
            <person name="Gabster J.A."/>
            <person name="Dehal P.S."/>
            <person name="He Z."/>
            <person name="Yang Z.K."/>
            <person name="Yen H.C."/>
            <person name="Zhou J."/>
            <person name="Wall J.D."/>
            <person name="Hazen T.C."/>
            <person name="Arkin A.P."/>
            <person name="Stahl D.A."/>
        </authorList>
    </citation>
    <scope>NUCLEOTIDE SEQUENCE [LARGE SCALE GENOMIC DNA]</scope>
    <source>
        <strain evidence="9">DP4</strain>
    </source>
</reference>
<dbReference type="GO" id="GO:0005829">
    <property type="term" value="C:cytosol"/>
    <property type="evidence" value="ECO:0007669"/>
    <property type="project" value="TreeGrafter"/>
</dbReference>
<dbReference type="SUPFAM" id="SSF52172">
    <property type="entry name" value="CheY-like"/>
    <property type="match status" value="1"/>
</dbReference>
<evidence type="ECO:0000256" key="5">
    <source>
        <dbReference type="ARBA" id="ARBA00023163"/>
    </source>
</evidence>
<dbReference type="GO" id="GO:0000976">
    <property type="term" value="F:transcription cis-regulatory region binding"/>
    <property type="evidence" value="ECO:0007669"/>
    <property type="project" value="TreeGrafter"/>
</dbReference>
<evidence type="ECO:0000256" key="6">
    <source>
        <dbReference type="PROSITE-ProRule" id="PRU00169"/>
    </source>
</evidence>
<dbReference type="SMART" id="SM00448">
    <property type="entry name" value="REC"/>
    <property type="match status" value="1"/>
</dbReference>
<keyword evidence="5" id="KW-0804">Transcription</keyword>
<dbReference type="PANTHER" id="PTHR48111">
    <property type="entry name" value="REGULATOR OF RPOS"/>
    <property type="match status" value="1"/>
</dbReference>
<dbReference type="InterPro" id="IPR011006">
    <property type="entry name" value="CheY-like_superfamily"/>
</dbReference>
<keyword evidence="2" id="KW-0902">Two-component regulatory system</keyword>
<dbReference type="EMBL" id="CP000527">
    <property type="protein sequence ID" value="ABM29833.1"/>
    <property type="molecule type" value="Genomic_DNA"/>
</dbReference>
<keyword evidence="4" id="KW-0238">DNA-binding</keyword>